<dbReference type="AlphaFoldDB" id="A0A0F9D6P4"/>
<gene>
    <name evidence="1" type="ORF">LCGC14_2316250</name>
</gene>
<name>A0A0F9D6P4_9ZZZZ</name>
<reference evidence="1" key="1">
    <citation type="journal article" date="2015" name="Nature">
        <title>Complex archaea that bridge the gap between prokaryotes and eukaryotes.</title>
        <authorList>
            <person name="Spang A."/>
            <person name="Saw J.H."/>
            <person name="Jorgensen S.L."/>
            <person name="Zaremba-Niedzwiedzka K."/>
            <person name="Martijn J."/>
            <person name="Lind A.E."/>
            <person name="van Eijk R."/>
            <person name="Schleper C."/>
            <person name="Guy L."/>
            <person name="Ettema T.J."/>
        </authorList>
    </citation>
    <scope>NUCLEOTIDE SEQUENCE</scope>
</reference>
<accession>A0A0F9D6P4</accession>
<dbReference type="EMBL" id="LAZR01032981">
    <property type="protein sequence ID" value="KKL49366.1"/>
    <property type="molecule type" value="Genomic_DNA"/>
</dbReference>
<evidence type="ECO:0000313" key="1">
    <source>
        <dbReference type="EMBL" id="KKL49366.1"/>
    </source>
</evidence>
<comment type="caution">
    <text evidence="1">The sequence shown here is derived from an EMBL/GenBank/DDBJ whole genome shotgun (WGS) entry which is preliminary data.</text>
</comment>
<proteinExistence type="predicted"/>
<protein>
    <submittedName>
        <fullName evidence="1">Uncharacterized protein</fullName>
    </submittedName>
</protein>
<sequence>MNYTKGKWSLLSKEFQERNLLGKMLLLDAKKSDIGAAISELENQYILEKCLFKKGEKVLYKSNIQWRCGIVWMIYFDVSPIGWRYHIEPRNKDWGKSGIMKAYHIVKSEAIKKAS</sequence>
<organism evidence="1">
    <name type="scientific">marine sediment metagenome</name>
    <dbReference type="NCBI Taxonomy" id="412755"/>
    <lineage>
        <taxon>unclassified sequences</taxon>
        <taxon>metagenomes</taxon>
        <taxon>ecological metagenomes</taxon>
    </lineage>
</organism>